<dbReference type="PANTHER" id="PTHR30313">
    <property type="entry name" value="DNA PRIMASE"/>
    <property type="match status" value="1"/>
</dbReference>
<comment type="caution">
    <text evidence="5">The sequence shown here is derived from an EMBL/GenBank/DDBJ whole genome shotgun (WGS) entry which is preliminary data.</text>
</comment>
<dbReference type="SMART" id="SM00400">
    <property type="entry name" value="ZnF_CHCC"/>
    <property type="match status" value="1"/>
</dbReference>
<dbReference type="InterPro" id="IPR034154">
    <property type="entry name" value="TOPRIM_DnaG/twinkle"/>
</dbReference>
<evidence type="ECO:0000259" key="4">
    <source>
        <dbReference type="SMART" id="SM00400"/>
    </source>
</evidence>
<dbReference type="SUPFAM" id="SSF57783">
    <property type="entry name" value="Zinc beta-ribbon"/>
    <property type="match status" value="1"/>
</dbReference>
<keyword evidence="3" id="KW-0862">Zinc</keyword>
<keyword evidence="6" id="KW-1185">Reference proteome</keyword>
<name>A0ABS7GQF7_9HYPH</name>
<evidence type="ECO:0000256" key="1">
    <source>
        <dbReference type="ARBA" id="ARBA00022723"/>
    </source>
</evidence>
<keyword evidence="1" id="KW-0479">Metal-binding</keyword>
<evidence type="ECO:0000313" key="5">
    <source>
        <dbReference type="EMBL" id="MBW9052170.1"/>
    </source>
</evidence>
<dbReference type="EMBL" id="JAEUAK010000002">
    <property type="protein sequence ID" value="MBW9052170.1"/>
    <property type="molecule type" value="Genomic_DNA"/>
</dbReference>
<dbReference type="PANTHER" id="PTHR30313:SF2">
    <property type="entry name" value="DNA PRIMASE"/>
    <property type="match status" value="1"/>
</dbReference>
<dbReference type="Gene3D" id="3.90.580.10">
    <property type="entry name" value="Zinc finger, CHC2-type domain"/>
    <property type="match status" value="1"/>
</dbReference>
<dbReference type="InterPro" id="IPR002694">
    <property type="entry name" value="Znf_CHC2"/>
</dbReference>
<dbReference type="Proteomes" id="UP000717752">
    <property type="component" value="Unassembled WGS sequence"/>
</dbReference>
<evidence type="ECO:0000256" key="2">
    <source>
        <dbReference type="ARBA" id="ARBA00022771"/>
    </source>
</evidence>
<dbReference type="InterPro" id="IPR050219">
    <property type="entry name" value="DnaG_primase"/>
</dbReference>
<dbReference type="InterPro" id="IPR036977">
    <property type="entry name" value="DNA_primase_Znf_CHC2"/>
</dbReference>
<evidence type="ECO:0000313" key="6">
    <source>
        <dbReference type="Proteomes" id="UP000717752"/>
    </source>
</evidence>
<organism evidence="5 6">
    <name type="scientific">Rhizobium mesosinicum</name>
    <dbReference type="NCBI Taxonomy" id="335017"/>
    <lineage>
        <taxon>Bacteria</taxon>
        <taxon>Pseudomonadati</taxon>
        <taxon>Pseudomonadota</taxon>
        <taxon>Alphaproteobacteria</taxon>
        <taxon>Hyphomicrobiales</taxon>
        <taxon>Rhizobiaceae</taxon>
        <taxon>Rhizobium/Agrobacterium group</taxon>
        <taxon>Rhizobium</taxon>
    </lineage>
</organism>
<reference evidence="5 6" key="1">
    <citation type="journal article" date="2021" name="MBio">
        <title>Poor Competitiveness of Bradyrhizobium in Pigeon Pea Root Colonization in Indian Soils.</title>
        <authorList>
            <person name="Chalasani D."/>
            <person name="Basu A."/>
            <person name="Pullabhotla S.V.S.R.N."/>
            <person name="Jorrin B."/>
            <person name="Neal A.L."/>
            <person name="Poole P.S."/>
            <person name="Podile A.R."/>
            <person name="Tkacz A."/>
        </authorList>
    </citation>
    <scope>NUCLEOTIDE SEQUENCE [LARGE SCALE GENOMIC DNA]</scope>
    <source>
        <strain evidence="5 6">HU56</strain>
    </source>
</reference>
<dbReference type="RefSeq" id="WP_220333627.1">
    <property type="nucleotide sequence ID" value="NZ_JAEUAK010000002.1"/>
</dbReference>
<keyword evidence="2" id="KW-0863">Zinc-finger</keyword>
<gene>
    <name evidence="5" type="ORF">JNB85_07040</name>
</gene>
<evidence type="ECO:0000256" key="3">
    <source>
        <dbReference type="ARBA" id="ARBA00022833"/>
    </source>
</evidence>
<dbReference type="CDD" id="cd01029">
    <property type="entry name" value="TOPRIM_primases"/>
    <property type="match status" value="1"/>
</dbReference>
<dbReference type="Pfam" id="PF01807">
    <property type="entry name" value="Zn_ribbon_DnaG"/>
    <property type="match status" value="1"/>
</dbReference>
<dbReference type="Gene3D" id="3.40.1360.10">
    <property type="match status" value="1"/>
</dbReference>
<proteinExistence type="predicted"/>
<protein>
    <recommendedName>
        <fullName evidence="4">Zinc finger CHC2-type domain-containing protein</fullName>
    </recommendedName>
</protein>
<accession>A0ABS7GQF7</accession>
<feature type="domain" description="Zinc finger CHC2-type" evidence="4">
    <location>
        <begin position="43"/>
        <end position="100"/>
    </location>
</feature>
<sequence length="890" mass="97191">MSRIHAHPSSGEPDDIARLRRDVSLSSTVTQYRCKLSRNGREFETRCPFHAEDTPSFKIFIAHDGIERFHCFGCGKQGDVLDFVREVKGVDLPEAIRILGGIGSRPNARPKLVEARDAYQGITVLPPPAELLAPGRLVRLYNPKRRGGRSEWGSFAPSMVFPYRQADGSLLGYVLRHDLADGAKETPMVMFARLADGTETWCRFPFPKPRPIYGLPDIGADIDNGQVIVVEGEKCRDRLRQSSGCAVVSWAGGTQGVKHTDWSPLSGRDVLIWPDFDSPGMAAANEIARHLTSLGARVRLVGLADVAAASALECYRFEDWRAGLFPPRGWDCADALDDGWTQAEIDAFMQETMRPFTLPGAEDEKPVTVEGAGRALRRKTVVGDMPSQTRKEDGRPRLMFHEADLSEVVTSACRLVVEAGARLYARDTALFQAVRVAGKEKTVLVPADENALIDILSKHVLWLKPDERRKLGYRDISCPALVAKSIIARHGDWPFPQIRAIVSLPMMRSDGTIIDAQGFDRQSGILFESNRTWPAIPDCPDRAAALAALETIRKLISSFPFVSGVDESAALAMILTAIVRPSLSTAPLFGVNATAPGTGKSKLVDVAAILATGRVAAVNSYAGDDSELRKVLEARLLHGASFISLDNLSVPLRSDHLCQVLSQEEVNIRPLGASLALDSATAAMFCATGNGLRFAGDLTRRVVLINLDAGVERPEERVFESDVIEDTRRQRVEIVTSALTLLRAFIANEADKVSPPLGSFEQWSNLVRSALVWLGLPDPLGNAAKIRDNDPEKERTSAIIAALPAGKPWAVADIARMVDEGAFDPVGNRRHEGLVEALSEFIDYGKLNTTRFSGFLRKHVGRIVNGQRIVSAGKNRVNGALWEVESAGKS</sequence>